<keyword evidence="1" id="KW-0812">Transmembrane</keyword>
<feature type="transmembrane region" description="Helical" evidence="1">
    <location>
        <begin position="6"/>
        <end position="23"/>
    </location>
</feature>
<dbReference type="AlphaFoldDB" id="T2I7X8"/>
<dbReference type="RefSeq" id="WP_021829109.1">
    <property type="nucleotide sequence ID" value="NZ_CAQK01000038.1"/>
</dbReference>
<evidence type="ECO:0008006" key="4">
    <source>
        <dbReference type="Google" id="ProtNLM"/>
    </source>
</evidence>
<keyword evidence="1" id="KW-1133">Transmembrane helix</keyword>
<feature type="transmembrane region" description="Helical" evidence="1">
    <location>
        <begin position="226"/>
        <end position="255"/>
    </location>
</feature>
<sequence length="463" mass="52475">MSPQAILVMLLWPGVVFFLFNRFPSQKAVVISFIVGWLFLPQKTGFILPGLPDYTRMSATCYSILIATVIFDFQRFRNYKFSWIDLPIIICSLSPFMASISNNLGVYDGLASSLSQTVRYGFPYLLGRLYLGNFLGMKRLAMAIFVSGLIYMPLCLYEVIMSPQLHRMVYGFMGQRQFIQSIRLGGYRPTVFLFHGLSVGMWMMAATLIGWWFWQSGTLKKVWNIPITFFVAALTVTFILIKSTGAYIYLAYGLMVLFSTKWLRKKILLIILIVSISIYLFLGATGQVSGTKGDQFLDLLSSVISEQRLSSLEFRLDNEEILVEKALERPIFGWGGWGRNRVYDYNSAGELVNISTTDSLWVIQYGINGALGLISIFATSLLPSLMFVVSKSRYPARFWFHPKIAPVAVISVILPIYMLDCTFNNQYNPVFMFLSGGLAGFMVTKPQITLRKSQPISYLKTIN</sequence>
<keyword evidence="1" id="KW-0472">Membrane</keyword>
<protein>
    <recommendedName>
        <fullName evidence="4">O-antigen polymerase</fullName>
    </recommendedName>
</protein>
<proteinExistence type="predicted"/>
<feature type="transmembrane region" description="Helical" evidence="1">
    <location>
        <begin position="425"/>
        <end position="444"/>
    </location>
</feature>
<feature type="transmembrane region" description="Helical" evidence="1">
    <location>
        <begin position="191"/>
        <end position="214"/>
    </location>
</feature>
<feature type="transmembrane region" description="Helical" evidence="1">
    <location>
        <begin position="30"/>
        <end position="48"/>
    </location>
</feature>
<feature type="transmembrane region" description="Helical" evidence="1">
    <location>
        <begin position="267"/>
        <end position="288"/>
    </location>
</feature>
<feature type="transmembrane region" description="Helical" evidence="1">
    <location>
        <begin position="83"/>
        <end position="100"/>
    </location>
</feature>
<dbReference type="EMBL" id="CAQK01000038">
    <property type="protein sequence ID" value="CCQ48894.1"/>
    <property type="molecule type" value="Genomic_DNA"/>
</dbReference>
<organism evidence="2 3">
    <name type="scientific">Crocosphaera watsonii WH 8502</name>
    <dbReference type="NCBI Taxonomy" id="423474"/>
    <lineage>
        <taxon>Bacteria</taxon>
        <taxon>Bacillati</taxon>
        <taxon>Cyanobacteriota</taxon>
        <taxon>Cyanophyceae</taxon>
        <taxon>Oscillatoriophycideae</taxon>
        <taxon>Chroococcales</taxon>
        <taxon>Aphanothecaceae</taxon>
        <taxon>Crocosphaera</taxon>
    </lineage>
</organism>
<feature type="transmembrane region" description="Helical" evidence="1">
    <location>
        <begin position="140"/>
        <end position="160"/>
    </location>
</feature>
<accession>T2I7X8</accession>
<reference evidence="2 3" key="1">
    <citation type="submission" date="2013-01" db="EMBL/GenBank/DDBJ databases">
        <authorList>
            <person name="Bench S."/>
        </authorList>
    </citation>
    <scope>NUCLEOTIDE SEQUENCE [LARGE SCALE GENOMIC DNA]</scope>
    <source>
        <strain evidence="2 3">WH 8502</strain>
    </source>
</reference>
<evidence type="ECO:0000313" key="3">
    <source>
        <dbReference type="Proteomes" id="UP000018348"/>
    </source>
</evidence>
<evidence type="ECO:0000313" key="2">
    <source>
        <dbReference type="EMBL" id="CCQ48894.1"/>
    </source>
</evidence>
<feature type="transmembrane region" description="Helical" evidence="1">
    <location>
        <begin position="400"/>
        <end position="419"/>
    </location>
</feature>
<reference evidence="2 3" key="2">
    <citation type="submission" date="2013-09" db="EMBL/GenBank/DDBJ databases">
        <title>Whole genome comparison of six Crocosphaera watsonii strains with differing phenotypes.</title>
        <authorList>
            <person name="Bench S.R."/>
            <person name="Heller P."/>
            <person name="Frank I."/>
            <person name="Arciniega M."/>
            <person name="Shilova I.N."/>
            <person name="Zehr J.P."/>
        </authorList>
    </citation>
    <scope>NUCLEOTIDE SEQUENCE [LARGE SCALE GENOMIC DNA]</scope>
    <source>
        <strain evidence="2 3">WH 8502</strain>
    </source>
</reference>
<evidence type="ECO:0000256" key="1">
    <source>
        <dbReference type="SAM" id="Phobius"/>
    </source>
</evidence>
<feature type="transmembrane region" description="Helical" evidence="1">
    <location>
        <begin position="54"/>
        <end position="71"/>
    </location>
</feature>
<dbReference type="Proteomes" id="UP000018348">
    <property type="component" value="Unassembled WGS sequence"/>
</dbReference>
<feature type="transmembrane region" description="Helical" evidence="1">
    <location>
        <begin position="365"/>
        <end position="388"/>
    </location>
</feature>
<name>T2I7X8_CROWT</name>
<gene>
    <name evidence="2" type="ORF">CWATWH8502_4143</name>
</gene>
<comment type="caution">
    <text evidence="2">The sequence shown here is derived from an EMBL/GenBank/DDBJ whole genome shotgun (WGS) entry which is preliminary data.</text>
</comment>